<accession>A0A0H4XPV6</accession>
<keyword evidence="1" id="KW-0449">Lipoprotein</keyword>
<reference evidence="1 2" key="1">
    <citation type="journal article" date="2016" name="PLoS ONE">
        <title>Complete Genome Sequence and Comparative Genomics of a Novel Myxobacterium Myxococcus hansupus.</title>
        <authorList>
            <person name="Sharma G."/>
            <person name="Narwani T."/>
            <person name="Subramanian S."/>
        </authorList>
    </citation>
    <scope>NUCLEOTIDE SEQUENCE [LARGE SCALE GENOMIC DNA]</scope>
    <source>
        <strain evidence="2">mixupus</strain>
    </source>
</reference>
<organism evidence="1 2">
    <name type="scientific">Pseudomyxococcus hansupus</name>
    <dbReference type="NCBI Taxonomy" id="1297742"/>
    <lineage>
        <taxon>Bacteria</taxon>
        <taxon>Pseudomonadati</taxon>
        <taxon>Myxococcota</taxon>
        <taxon>Myxococcia</taxon>
        <taxon>Myxococcales</taxon>
        <taxon>Cystobacterineae</taxon>
        <taxon>Myxococcaceae</taxon>
        <taxon>Pseudomyxococcus</taxon>
    </lineage>
</organism>
<dbReference type="Proteomes" id="UP000009026">
    <property type="component" value="Chromosome"/>
</dbReference>
<name>A0A0H4XPV6_9BACT</name>
<proteinExistence type="predicted"/>
<dbReference type="EMBL" id="CP012109">
    <property type="protein sequence ID" value="AKQ70407.1"/>
    <property type="molecule type" value="Genomic_DNA"/>
</dbReference>
<evidence type="ECO:0000313" key="1">
    <source>
        <dbReference type="EMBL" id="AKQ70407.1"/>
    </source>
</evidence>
<gene>
    <name evidence="1" type="ORF">A176_007319</name>
</gene>
<dbReference type="KEGG" id="mym:A176_007319"/>
<evidence type="ECO:0000313" key="2">
    <source>
        <dbReference type="Proteomes" id="UP000009026"/>
    </source>
</evidence>
<protein>
    <submittedName>
        <fullName evidence="1">Putative lipoprotein</fullName>
    </submittedName>
</protein>
<dbReference type="AlphaFoldDB" id="A0A0H4XPV6"/>
<keyword evidence="2" id="KW-1185">Reference proteome</keyword>
<sequence>MAPLVMSTWLWACGGAEPQQLSYVGWAERSAASACAHTELCGTLEVPREQCEADLFAAYAAVEARLARGDTGAKAGCVQCMRIRAEEFDVATASGCQQVPNEARLLAVCGEDNAACAGVP</sequence>
<dbReference type="PATRIC" id="fig|1297742.4.peg.7449"/>